<organism evidence="2 3">
    <name type="scientific">Denticeps clupeoides</name>
    <name type="common">denticle herring</name>
    <dbReference type="NCBI Taxonomy" id="299321"/>
    <lineage>
        <taxon>Eukaryota</taxon>
        <taxon>Metazoa</taxon>
        <taxon>Chordata</taxon>
        <taxon>Craniata</taxon>
        <taxon>Vertebrata</taxon>
        <taxon>Euteleostomi</taxon>
        <taxon>Actinopterygii</taxon>
        <taxon>Neopterygii</taxon>
        <taxon>Teleostei</taxon>
        <taxon>Clupei</taxon>
        <taxon>Clupeiformes</taxon>
        <taxon>Denticipitoidei</taxon>
        <taxon>Denticipitidae</taxon>
        <taxon>Denticeps</taxon>
    </lineage>
</organism>
<keyword evidence="3" id="KW-1185">Reference proteome</keyword>
<dbReference type="InterPro" id="IPR038948">
    <property type="entry name" value="POLR1D-like"/>
</dbReference>
<proteinExistence type="predicted"/>
<feature type="compositionally biased region" description="Low complexity" evidence="1">
    <location>
        <begin position="121"/>
        <end position="133"/>
    </location>
</feature>
<dbReference type="Ensembl" id="ENSDCDT00010010462.1">
    <property type="protein sequence ID" value="ENSDCDP00010009968.1"/>
    <property type="gene ID" value="ENSDCDG00010004427.1"/>
</dbReference>
<name>A0AAY4AM87_9TELE</name>
<dbReference type="AlphaFoldDB" id="A0AAY4AM87"/>
<dbReference type="RefSeq" id="XP_028824377.1">
    <property type="nucleotide sequence ID" value="XM_028968544.1"/>
</dbReference>
<reference evidence="2 3" key="1">
    <citation type="submission" date="2020-06" db="EMBL/GenBank/DDBJ databases">
        <authorList>
            <consortium name="Wellcome Sanger Institute Data Sharing"/>
        </authorList>
    </citation>
    <scope>NUCLEOTIDE SEQUENCE [LARGE SCALE GENOMIC DNA]</scope>
</reference>
<dbReference type="PANTHER" id="PTHR34769:SF1">
    <property type="entry name" value="RNA POLYMERASE I AND III SUBUNIT D"/>
    <property type="match status" value="1"/>
</dbReference>
<feature type="region of interest" description="Disordered" evidence="1">
    <location>
        <begin position="20"/>
        <end position="144"/>
    </location>
</feature>
<gene>
    <name evidence="2" type="primary">si:ch211-140b10.6</name>
</gene>
<protein>
    <submittedName>
        <fullName evidence="2">Uncharacterized protein</fullName>
    </submittedName>
</protein>
<evidence type="ECO:0000256" key="1">
    <source>
        <dbReference type="SAM" id="MobiDB-lite"/>
    </source>
</evidence>
<evidence type="ECO:0000313" key="3">
    <source>
        <dbReference type="Proteomes" id="UP000694580"/>
    </source>
</evidence>
<sequence length="144" mass="16266">MGEDDELERRAVEELLRETSRARARAETMGPAGWMKCPLKSTNKRFLLNTLRSAASQRPSGGPAASPGSTRRRRDEDSKGEMAGRWREKEQTHKRGSHRDRSPVRRHTSEDSSSSRKRASSRSSPSRRSCSQSPENGSERKGHY</sequence>
<dbReference type="Proteomes" id="UP000694580">
    <property type="component" value="Chromosome 2"/>
</dbReference>
<dbReference type="GeneTree" id="ENSGT00390000003643"/>
<feature type="compositionally biased region" description="Polar residues" evidence="1">
    <location>
        <begin position="50"/>
        <end position="59"/>
    </location>
</feature>
<reference evidence="2" key="3">
    <citation type="submission" date="2025-09" db="UniProtKB">
        <authorList>
            <consortium name="Ensembl"/>
        </authorList>
    </citation>
    <scope>IDENTIFICATION</scope>
</reference>
<dbReference type="PANTHER" id="PTHR34769">
    <property type="entry name" value="RCG42593, ISOFORM CRA_A"/>
    <property type="match status" value="1"/>
</dbReference>
<evidence type="ECO:0000313" key="2">
    <source>
        <dbReference type="Ensembl" id="ENSDCDP00010009968.1"/>
    </source>
</evidence>
<feature type="compositionally biased region" description="Basic and acidic residues" evidence="1">
    <location>
        <begin position="73"/>
        <end position="114"/>
    </location>
</feature>
<dbReference type="GeneID" id="114782662"/>
<accession>A0AAY4AM87</accession>
<reference evidence="2" key="2">
    <citation type="submission" date="2025-08" db="UniProtKB">
        <authorList>
            <consortium name="Ensembl"/>
        </authorList>
    </citation>
    <scope>IDENTIFICATION</scope>
</reference>